<accession>A0AAW4MVZ7</accession>
<dbReference type="AlphaFoldDB" id="A0AAW4MVZ7"/>
<comment type="caution">
    <text evidence="1">The sequence shown here is derived from an EMBL/GenBank/DDBJ whole genome shotgun (WGS) entry which is preliminary data.</text>
</comment>
<gene>
    <name evidence="1" type="ORF">KSW82_03540</name>
</gene>
<organism evidence="1 2">
    <name type="scientific">Segatella copri</name>
    <dbReference type="NCBI Taxonomy" id="165179"/>
    <lineage>
        <taxon>Bacteria</taxon>
        <taxon>Pseudomonadati</taxon>
        <taxon>Bacteroidota</taxon>
        <taxon>Bacteroidia</taxon>
        <taxon>Bacteroidales</taxon>
        <taxon>Prevotellaceae</taxon>
        <taxon>Segatella</taxon>
    </lineage>
</organism>
<dbReference type="Proteomes" id="UP001196765">
    <property type="component" value="Unassembled WGS sequence"/>
</dbReference>
<proteinExistence type="predicted"/>
<reference evidence="1" key="1">
    <citation type="submission" date="2021-06" db="EMBL/GenBank/DDBJ databases">
        <title>Collection of gut derived symbiotic bacterial strains cultured from healthy donors.</title>
        <authorList>
            <person name="Lin H."/>
            <person name="Littmann E."/>
            <person name="Pamer E.G."/>
        </authorList>
    </citation>
    <scope>NUCLEOTIDE SEQUENCE</scope>
    <source>
        <strain evidence="1">MSK.21.74</strain>
    </source>
</reference>
<dbReference type="EMBL" id="JAHOEI010000007">
    <property type="protein sequence ID" value="MBV3386812.1"/>
    <property type="molecule type" value="Genomic_DNA"/>
</dbReference>
<name>A0AAW4MVZ7_9BACT</name>
<evidence type="ECO:0000313" key="1">
    <source>
        <dbReference type="EMBL" id="MBV3386812.1"/>
    </source>
</evidence>
<evidence type="ECO:0000313" key="2">
    <source>
        <dbReference type="Proteomes" id="UP001196765"/>
    </source>
</evidence>
<sequence>MEVERYYYAVASFMRKDDKISVSSVTCSVKGEKEDTKFYPLMNIITSTEEKFKDDMVSGTVIVQSVIEISKQDYDAFNERIAKMNEKNGKVDKGNG</sequence>
<protein>
    <submittedName>
        <fullName evidence="1">Uncharacterized protein</fullName>
    </submittedName>
</protein>
<dbReference type="RefSeq" id="WP_217743980.1">
    <property type="nucleotide sequence ID" value="NZ_JAHOEI010000007.1"/>
</dbReference>